<evidence type="ECO:0000256" key="4">
    <source>
        <dbReference type="ARBA" id="ARBA00012784"/>
    </source>
</evidence>
<dbReference type="OrthoDB" id="7202371at2759"/>
<evidence type="ECO:0000256" key="2">
    <source>
        <dbReference type="ARBA" id="ARBA00004613"/>
    </source>
</evidence>
<gene>
    <name evidence="14" type="ORF">PIBRA_LOCUS10073</name>
</gene>
<dbReference type="GO" id="GO:0005615">
    <property type="term" value="C:extracellular space"/>
    <property type="evidence" value="ECO:0007669"/>
    <property type="project" value="InterPro"/>
</dbReference>
<evidence type="ECO:0000256" key="5">
    <source>
        <dbReference type="ARBA" id="ARBA00018099"/>
    </source>
</evidence>
<proteinExistence type="inferred from homology"/>
<evidence type="ECO:0000256" key="6">
    <source>
        <dbReference type="ARBA" id="ARBA00022525"/>
    </source>
</evidence>
<keyword evidence="9" id="KW-0378">Hydrolase</keyword>
<evidence type="ECO:0000256" key="11">
    <source>
        <dbReference type="SAM" id="SignalP"/>
    </source>
</evidence>
<evidence type="ECO:0000259" key="12">
    <source>
        <dbReference type="Pfam" id="PF00962"/>
    </source>
</evidence>
<dbReference type="Gene3D" id="3.20.20.140">
    <property type="entry name" value="Metal-dependent hydrolases"/>
    <property type="match status" value="1"/>
</dbReference>
<evidence type="ECO:0000256" key="7">
    <source>
        <dbReference type="ARBA" id="ARBA00022723"/>
    </source>
</evidence>
<keyword evidence="6" id="KW-0964">Secreted</keyword>
<organism evidence="14 15">
    <name type="scientific">Pieris brassicae</name>
    <name type="common">White butterfly</name>
    <name type="synonym">Large white butterfly</name>
    <dbReference type="NCBI Taxonomy" id="7116"/>
    <lineage>
        <taxon>Eukaryota</taxon>
        <taxon>Metazoa</taxon>
        <taxon>Ecdysozoa</taxon>
        <taxon>Arthropoda</taxon>
        <taxon>Hexapoda</taxon>
        <taxon>Insecta</taxon>
        <taxon>Pterygota</taxon>
        <taxon>Neoptera</taxon>
        <taxon>Endopterygota</taxon>
        <taxon>Lepidoptera</taxon>
        <taxon>Glossata</taxon>
        <taxon>Ditrysia</taxon>
        <taxon>Papilionoidea</taxon>
        <taxon>Pieridae</taxon>
        <taxon>Pierinae</taxon>
        <taxon>Pieris</taxon>
    </lineage>
</organism>
<dbReference type="InterPro" id="IPR006331">
    <property type="entry name" value="ADGF"/>
</dbReference>
<dbReference type="GO" id="GO:0046872">
    <property type="term" value="F:metal ion binding"/>
    <property type="evidence" value="ECO:0007669"/>
    <property type="project" value="UniProtKB-KW"/>
</dbReference>
<dbReference type="InterPro" id="IPR001365">
    <property type="entry name" value="A_deaminase_dom"/>
</dbReference>
<comment type="subcellular location">
    <subcellularLocation>
        <location evidence="2">Secreted</location>
    </subcellularLocation>
</comment>
<dbReference type="InterPro" id="IPR032466">
    <property type="entry name" value="Metal_Hydrolase"/>
</dbReference>
<comment type="similarity">
    <text evidence="3">Belongs to the metallo-dependent hydrolases superfamily. Adenosine and AMP deaminases family. ADGF subfamily.</text>
</comment>
<comment type="catalytic activity">
    <reaction evidence="10">
        <text>adenosine + H2O + H(+) = inosine + NH4(+)</text>
        <dbReference type="Rhea" id="RHEA:24408"/>
        <dbReference type="ChEBI" id="CHEBI:15377"/>
        <dbReference type="ChEBI" id="CHEBI:15378"/>
        <dbReference type="ChEBI" id="CHEBI:16335"/>
        <dbReference type="ChEBI" id="CHEBI:17596"/>
        <dbReference type="ChEBI" id="CHEBI:28938"/>
        <dbReference type="EC" id="3.5.4.4"/>
    </reaction>
</comment>
<keyword evidence="15" id="KW-1185">Reference proteome</keyword>
<sequence>MLLVIFILCAVFGQTLVARSLNDLNFERKNILDDEFEMQVGGRLRLTEDEVTANEILMHWKRLEISQAFNNPEYSNFSRHYFTYKHHIDKSNVYQIIRKMPKGAALHVHSTLMLSTDRVMELTYEDHLYACFANSELHLQFSTTVPKRPCPVEWRLLSELRNESADVTAFDMELRKYFSLFINDDDVITNGDINYTWDRFNKICRTIKYLISYRPVREKHFYAGLKEFYDDNIRYIEVRSGLAKLYELNGTEHDPTYLAHLFNRVSKKFKEDHPDFCGIKLIVTRWRGINMEQMQEVIDVARQVKKELPDLFAGFDLVGQEDKGKPLKDFLPLLAAQDDLQYYFHGGETNWSGTSTDENLVDAILLGSNRIGHGYALIKHPALMAAVKQRDIAIEVNVISNTVLSLVSDVRNHPLAAYLALGLPVIISSDDPGVWGADPLSHDYYVTFTRVASKKTDLRLLKQLAINSIRYSALDDEGKTSMFRLFHKNWLEFIQNVTAENSFTDTVK</sequence>
<dbReference type="PANTHER" id="PTHR11409:SF39">
    <property type="entry name" value="ADENOSINE DEAMINASE 2"/>
    <property type="match status" value="1"/>
</dbReference>
<protein>
    <recommendedName>
        <fullName evidence="5">Adenosine deaminase</fullName>
        <ecNumber evidence="4">3.5.4.4</ecNumber>
    </recommendedName>
</protein>
<evidence type="ECO:0000256" key="9">
    <source>
        <dbReference type="ARBA" id="ARBA00022801"/>
    </source>
</evidence>
<name>A0A9P0TLT4_PIEBR</name>
<evidence type="ECO:0000256" key="3">
    <source>
        <dbReference type="ARBA" id="ARBA00006083"/>
    </source>
</evidence>
<dbReference type="GO" id="GO:0004000">
    <property type="term" value="F:adenosine deaminase activity"/>
    <property type="evidence" value="ECO:0007669"/>
    <property type="project" value="InterPro"/>
</dbReference>
<evidence type="ECO:0000256" key="1">
    <source>
        <dbReference type="ARBA" id="ARBA00001947"/>
    </source>
</evidence>
<evidence type="ECO:0000256" key="10">
    <source>
        <dbReference type="ARBA" id="ARBA00047764"/>
    </source>
</evidence>
<feature type="domain" description="Adenosine deaminase" evidence="12">
    <location>
        <begin position="223"/>
        <end position="482"/>
    </location>
</feature>
<reference evidence="14" key="1">
    <citation type="submission" date="2022-05" db="EMBL/GenBank/DDBJ databases">
        <authorList>
            <person name="Okamura Y."/>
        </authorList>
    </citation>
    <scope>NUCLEOTIDE SEQUENCE</scope>
</reference>
<feature type="signal peptide" evidence="11">
    <location>
        <begin position="1"/>
        <end position="17"/>
    </location>
</feature>
<accession>A0A9P0TLT4</accession>
<dbReference type="InterPro" id="IPR013659">
    <property type="entry name" value="A_deaminase_N"/>
</dbReference>
<dbReference type="Pfam" id="PF00962">
    <property type="entry name" value="A_deaminase"/>
    <property type="match status" value="1"/>
</dbReference>
<dbReference type="AlphaFoldDB" id="A0A9P0TLT4"/>
<dbReference type="Pfam" id="PF08451">
    <property type="entry name" value="A_deaminase_N"/>
    <property type="match status" value="1"/>
</dbReference>
<evidence type="ECO:0000259" key="13">
    <source>
        <dbReference type="Pfam" id="PF08451"/>
    </source>
</evidence>
<dbReference type="EC" id="3.5.4.4" evidence="4"/>
<evidence type="ECO:0000256" key="8">
    <source>
        <dbReference type="ARBA" id="ARBA00022729"/>
    </source>
</evidence>
<keyword evidence="7" id="KW-0479">Metal-binding</keyword>
<keyword evidence="8 11" id="KW-0732">Signal</keyword>
<dbReference type="Proteomes" id="UP001152562">
    <property type="component" value="Unassembled WGS sequence"/>
</dbReference>
<dbReference type="GO" id="GO:0046103">
    <property type="term" value="P:inosine biosynthetic process"/>
    <property type="evidence" value="ECO:0007669"/>
    <property type="project" value="TreeGrafter"/>
</dbReference>
<comment type="caution">
    <text evidence="14">The sequence shown here is derived from an EMBL/GenBank/DDBJ whole genome shotgun (WGS) entry which is preliminary data.</text>
</comment>
<feature type="domain" description="Adenosine/AMP deaminase N-terminal" evidence="13">
    <location>
        <begin position="18"/>
        <end position="97"/>
    </location>
</feature>
<dbReference type="EMBL" id="CALOZG010000035">
    <property type="protein sequence ID" value="CAH4033836.1"/>
    <property type="molecule type" value="Genomic_DNA"/>
</dbReference>
<dbReference type="GO" id="GO:0006154">
    <property type="term" value="P:adenosine catabolic process"/>
    <property type="evidence" value="ECO:0007669"/>
    <property type="project" value="InterPro"/>
</dbReference>
<evidence type="ECO:0000313" key="15">
    <source>
        <dbReference type="Proteomes" id="UP001152562"/>
    </source>
</evidence>
<dbReference type="NCBIfam" id="TIGR01431">
    <property type="entry name" value="adm_rel"/>
    <property type="match status" value="1"/>
</dbReference>
<dbReference type="FunFam" id="3.20.20.140:FF:000017">
    <property type="entry name" value="Adenosine deaminase 2"/>
    <property type="match status" value="1"/>
</dbReference>
<dbReference type="PANTHER" id="PTHR11409">
    <property type="entry name" value="ADENOSINE DEAMINASE"/>
    <property type="match status" value="1"/>
</dbReference>
<comment type="cofactor">
    <cofactor evidence="1">
        <name>Zn(2+)</name>
        <dbReference type="ChEBI" id="CHEBI:29105"/>
    </cofactor>
</comment>
<dbReference type="InterPro" id="IPR006330">
    <property type="entry name" value="Ado/ade_deaminase"/>
</dbReference>
<evidence type="ECO:0000313" key="14">
    <source>
        <dbReference type="EMBL" id="CAH4033836.1"/>
    </source>
</evidence>
<dbReference type="SUPFAM" id="SSF51556">
    <property type="entry name" value="Metallo-dependent hydrolases"/>
    <property type="match status" value="1"/>
</dbReference>
<feature type="chain" id="PRO_5040294087" description="Adenosine deaminase" evidence="11">
    <location>
        <begin position="18"/>
        <end position="508"/>
    </location>
</feature>